<organism evidence="2 3">
    <name type="scientific">Kitasatospora arboriphila</name>
    <dbReference type="NCBI Taxonomy" id="258052"/>
    <lineage>
        <taxon>Bacteria</taxon>
        <taxon>Bacillati</taxon>
        <taxon>Actinomycetota</taxon>
        <taxon>Actinomycetes</taxon>
        <taxon>Kitasatosporales</taxon>
        <taxon>Streptomycetaceae</taxon>
        <taxon>Kitasatospora</taxon>
    </lineage>
</organism>
<evidence type="ECO:0000256" key="1">
    <source>
        <dbReference type="SAM" id="MobiDB-lite"/>
    </source>
</evidence>
<dbReference type="RefSeq" id="WP_344627356.1">
    <property type="nucleotide sequence ID" value="NZ_BAAALD010000099.1"/>
</dbReference>
<gene>
    <name evidence="2" type="ORF">GCM10009663_65710</name>
</gene>
<dbReference type="EMBL" id="BAAALD010000099">
    <property type="protein sequence ID" value="GAA1116250.1"/>
    <property type="molecule type" value="Genomic_DNA"/>
</dbReference>
<sequence>MAGGDIFDAGGDNAVGSDNGGDPTSRDWLDFPAVATAVTRHHLG</sequence>
<reference evidence="2 3" key="1">
    <citation type="journal article" date="2019" name="Int. J. Syst. Evol. Microbiol.">
        <title>The Global Catalogue of Microorganisms (GCM) 10K type strain sequencing project: providing services to taxonomists for standard genome sequencing and annotation.</title>
        <authorList>
            <consortium name="The Broad Institute Genomics Platform"/>
            <consortium name="The Broad Institute Genome Sequencing Center for Infectious Disease"/>
            <person name="Wu L."/>
            <person name="Ma J."/>
        </authorList>
    </citation>
    <scope>NUCLEOTIDE SEQUENCE [LARGE SCALE GENOMIC DNA]</scope>
    <source>
        <strain evidence="2 3">JCM 13002</strain>
    </source>
</reference>
<comment type="caution">
    <text evidence="2">The sequence shown here is derived from an EMBL/GenBank/DDBJ whole genome shotgun (WGS) entry which is preliminary data.</text>
</comment>
<dbReference type="Proteomes" id="UP001499987">
    <property type="component" value="Unassembled WGS sequence"/>
</dbReference>
<accession>A0ABN1U3Y7</accession>
<evidence type="ECO:0000313" key="2">
    <source>
        <dbReference type="EMBL" id="GAA1116250.1"/>
    </source>
</evidence>
<name>A0ABN1U3Y7_9ACTN</name>
<evidence type="ECO:0000313" key="3">
    <source>
        <dbReference type="Proteomes" id="UP001499987"/>
    </source>
</evidence>
<protein>
    <submittedName>
        <fullName evidence="2">Uncharacterized protein</fullName>
    </submittedName>
</protein>
<feature type="region of interest" description="Disordered" evidence="1">
    <location>
        <begin position="1"/>
        <end position="28"/>
    </location>
</feature>
<keyword evidence="3" id="KW-1185">Reference proteome</keyword>
<proteinExistence type="predicted"/>